<keyword evidence="6 10" id="KW-0812">Transmembrane</keyword>
<dbReference type="eggNOG" id="COG0810">
    <property type="taxonomic scope" value="Bacteria"/>
</dbReference>
<evidence type="ECO:0000256" key="2">
    <source>
        <dbReference type="ARBA" id="ARBA00006555"/>
    </source>
</evidence>
<dbReference type="Proteomes" id="UP000002222">
    <property type="component" value="Chromosome"/>
</dbReference>
<dbReference type="SUPFAM" id="SSF74653">
    <property type="entry name" value="TolA/TonB C-terminal domain"/>
    <property type="match status" value="1"/>
</dbReference>
<organism evidence="12 13">
    <name type="scientific">Sulfurospirillum deleyianum (strain ATCC 51133 / DSM 6946 / 5175)</name>
    <dbReference type="NCBI Taxonomy" id="525898"/>
    <lineage>
        <taxon>Bacteria</taxon>
        <taxon>Pseudomonadati</taxon>
        <taxon>Campylobacterota</taxon>
        <taxon>Epsilonproteobacteria</taxon>
        <taxon>Campylobacterales</taxon>
        <taxon>Sulfurospirillaceae</taxon>
        <taxon>Sulfurospirillum</taxon>
    </lineage>
</organism>
<dbReference type="InterPro" id="IPR051045">
    <property type="entry name" value="TonB-dependent_transducer"/>
</dbReference>
<dbReference type="HOGENOM" id="CLU_1106653_0_0_7"/>
<dbReference type="STRING" id="525898.Sdel_1566"/>
<comment type="subcellular location">
    <subcellularLocation>
        <location evidence="1">Cell inner membrane</location>
        <topology evidence="1">Single-pass membrane protein</topology>
        <orientation evidence="1">Periplasmic side</orientation>
    </subcellularLocation>
</comment>
<dbReference type="PANTHER" id="PTHR33446:SF2">
    <property type="entry name" value="PROTEIN TONB"/>
    <property type="match status" value="1"/>
</dbReference>
<accession>D1B3B2</accession>
<protein>
    <submittedName>
        <fullName evidence="12">TonB family protein</fullName>
    </submittedName>
</protein>
<dbReference type="RefSeq" id="WP_012857332.1">
    <property type="nucleotide sequence ID" value="NC_013512.1"/>
</dbReference>
<dbReference type="NCBIfam" id="TIGR01352">
    <property type="entry name" value="tonB_Cterm"/>
    <property type="match status" value="1"/>
</dbReference>
<comment type="similarity">
    <text evidence="2">Belongs to the TonB family.</text>
</comment>
<dbReference type="InterPro" id="IPR037682">
    <property type="entry name" value="TonB_C"/>
</dbReference>
<evidence type="ECO:0000256" key="1">
    <source>
        <dbReference type="ARBA" id="ARBA00004383"/>
    </source>
</evidence>
<dbReference type="AlphaFoldDB" id="D1B3B2"/>
<keyword evidence="9 10" id="KW-0472">Membrane</keyword>
<proteinExistence type="inferred from homology"/>
<evidence type="ECO:0000256" key="3">
    <source>
        <dbReference type="ARBA" id="ARBA00022448"/>
    </source>
</evidence>
<dbReference type="Pfam" id="PF03544">
    <property type="entry name" value="TonB_C"/>
    <property type="match status" value="1"/>
</dbReference>
<evidence type="ECO:0000256" key="6">
    <source>
        <dbReference type="ARBA" id="ARBA00022692"/>
    </source>
</evidence>
<dbReference type="GO" id="GO:0098797">
    <property type="term" value="C:plasma membrane protein complex"/>
    <property type="evidence" value="ECO:0007669"/>
    <property type="project" value="TreeGrafter"/>
</dbReference>
<dbReference type="Gene3D" id="3.30.1150.10">
    <property type="match status" value="1"/>
</dbReference>
<feature type="transmembrane region" description="Helical" evidence="10">
    <location>
        <begin position="17"/>
        <end position="37"/>
    </location>
</feature>
<evidence type="ECO:0000256" key="8">
    <source>
        <dbReference type="ARBA" id="ARBA00022989"/>
    </source>
</evidence>
<keyword evidence="8 10" id="KW-1133">Transmembrane helix</keyword>
<dbReference type="PROSITE" id="PS52015">
    <property type="entry name" value="TONB_CTD"/>
    <property type="match status" value="1"/>
</dbReference>
<evidence type="ECO:0000256" key="5">
    <source>
        <dbReference type="ARBA" id="ARBA00022519"/>
    </source>
</evidence>
<name>D1B3B2_SULD5</name>
<evidence type="ECO:0000313" key="13">
    <source>
        <dbReference type="Proteomes" id="UP000002222"/>
    </source>
</evidence>
<evidence type="ECO:0000313" key="12">
    <source>
        <dbReference type="EMBL" id="ACZ12582.1"/>
    </source>
</evidence>
<evidence type="ECO:0000256" key="9">
    <source>
        <dbReference type="ARBA" id="ARBA00023136"/>
    </source>
</evidence>
<dbReference type="EMBL" id="CP001816">
    <property type="protein sequence ID" value="ACZ12582.1"/>
    <property type="molecule type" value="Genomic_DNA"/>
</dbReference>
<keyword evidence="5" id="KW-0997">Cell inner membrane</keyword>
<keyword evidence="13" id="KW-1185">Reference proteome</keyword>
<feature type="domain" description="TonB C-terminal" evidence="11">
    <location>
        <begin position="163"/>
        <end position="251"/>
    </location>
</feature>
<reference evidence="12 13" key="2">
    <citation type="journal article" date="2010" name="Stand. Genomic Sci.">
        <title>Complete genome sequence of Sulfurospirillum deleyianum type strain (5175).</title>
        <authorList>
            <person name="Sikorski J."/>
            <person name="Lapidus A."/>
            <person name="Copeland A."/>
            <person name="Glavina Del Rio T."/>
            <person name="Nolan M."/>
            <person name="Lucas S."/>
            <person name="Chen F."/>
            <person name="Tice H."/>
            <person name="Cheng J.F."/>
            <person name="Saunders E."/>
            <person name="Bruce D."/>
            <person name="Goodwin L."/>
            <person name="Pitluck S."/>
            <person name="Ovchinnikova G."/>
            <person name="Pati A."/>
            <person name="Ivanova N."/>
            <person name="Mavromatis K."/>
            <person name="Chen A."/>
            <person name="Palaniappan K."/>
            <person name="Chain P."/>
            <person name="Land M."/>
            <person name="Hauser L."/>
            <person name="Chang Y.J."/>
            <person name="Jeffries C.D."/>
            <person name="Brettin T."/>
            <person name="Detter J.C."/>
            <person name="Han C."/>
            <person name="Rohde M."/>
            <person name="Lang E."/>
            <person name="Spring S."/>
            <person name="Goker M."/>
            <person name="Bristow J."/>
            <person name="Eisen J.A."/>
            <person name="Markowitz V."/>
            <person name="Hugenholtz P."/>
            <person name="Kyrpides N.C."/>
            <person name="Klenk H.P."/>
        </authorList>
    </citation>
    <scope>NUCLEOTIDE SEQUENCE [LARGE SCALE GENOMIC DNA]</scope>
    <source>
        <strain evidence="13">ATCC 51133 / DSM 6946 / 5175</strain>
    </source>
</reference>
<dbReference type="InterPro" id="IPR006260">
    <property type="entry name" value="TonB/TolA_C"/>
</dbReference>
<dbReference type="GO" id="GO:0055085">
    <property type="term" value="P:transmembrane transport"/>
    <property type="evidence" value="ECO:0007669"/>
    <property type="project" value="InterPro"/>
</dbReference>
<keyword evidence="4" id="KW-1003">Cell membrane</keyword>
<dbReference type="GO" id="GO:0031992">
    <property type="term" value="F:energy transducer activity"/>
    <property type="evidence" value="ECO:0007669"/>
    <property type="project" value="TreeGrafter"/>
</dbReference>
<keyword evidence="3" id="KW-0813">Transport</keyword>
<dbReference type="KEGG" id="sdl:Sdel_1566"/>
<sequence>MANAMYRVAQRNAEGKALLLSFVLHASVIGFYLLFMYQKPSYIMPSKAIVLEISNIERVAPKPPLPTPLQPEPVAQPEVVKPMETVKPIEPMKPIEKVKPKPKPMLKPKPIAEPKAFQEKAVEETTPPPIPSLASEPVATAPSLATTPMTPSSTNSAEPYERTDFEVIRDKVLSRLVYPSVARRMGWNGIVQVELVIDTSGKLLSALIHKSSNRTVLDEAALSAALKLQGQQLPKPKSLSTIILPIAFKLR</sequence>
<dbReference type="PANTHER" id="PTHR33446">
    <property type="entry name" value="PROTEIN TONB-RELATED"/>
    <property type="match status" value="1"/>
</dbReference>
<reference evidence="13" key="1">
    <citation type="submission" date="2009-11" db="EMBL/GenBank/DDBJ databases">
        <title>The complete genome of Sulfurospirillum deleyianum DSM 6946.</title>
        <authorList>
            <consortium name="US DOE Joint Genome Institute (JGI-PGF)"/>
            <person name="Lucas S."/>
            <person name="Copeland A."/>
            <person name="Lapidus A."/>
            <person name="Glavina del Rio T."/>
            <person name="Dalin E."/>
            <person name="Tice H."/>
            <person name="Bruce D."/>
            <person name="Goodwin L."/>
            <person name="Pitluck S."/>
            <person name="Kyrpides N."/>
            <person name="Mavromatis K."/>
            <person name="Ivanova N."/>
            <person name="Ovchinnikova G."/>
            <person name="Munk A.C."/>
            <person name="Lu M."/>
            <person name="Brettin T."/>
            <person name="Detter J.C."/>
            <person name="Han C."/>
            <person name="Tapia R."/>
            <person name="Larimer F."/>
            <person name="Land M."/>
            <person name="Hauser L."/>
            <person name="Markowitz V."/>
            <person name="Cheng J.F."/>
            <person name="Hugenholtz P."/>
            <person name="Woyke T."/>
            <person name="Wu D."/>
            <person name="Aumann P."/>
            <person name="Schneider S."/>
            <person name="Lang E."/>
            <person name="Spring S."/>
            <person name="Klenk H.P."/>
            <person name="Eisen J.A."/>
        </authorList>
    </citation>
    <scope>NUCLEOTIDE SEQUENCE [LARGE SCALE GENOMIC DNA]</scope>
    <source>
        <strain evidence="13">ATCC 51133 / DSM 6946 / 5175</strain>
    </source>
</reference>
<evidence type="ECO:0000256" key="7">
    <source>
        <dbReference type="ARBA" id="ARBA00022927"/>
    </source>
</evidence>
<evidence type="ECO:0000256" key="4">
    <source>
        <dbReference type="ARBA" id="ARBA00022475"/>
    </source>
</evidence>
<dbReference type="GO" id="GO:0015031">
    <property type="term" value="P:protein transport"/>
    <property type="evidence" value="ECO:0007669"/>
    <property type="project" value="UniProtKB-KW"/>
</dbReference>
<keyword evidence="7" id="KW-0653">Protein transport</keyword>
<evidence type="ECO:0000259" key="11">
    <source>
        <dbReference type="PROSITE" id="PS52015"/>
    </source>
</evidence>
<dbReference type="OrthoDB" id="15637at2"/>
<evidence type="ECO:0000256" key="10">
    <source>
        <dbReference type="SAM" id="Phobius"/>
    </source>
</evidence>
<gene>
    <name evidence="12" type="ordered locus">Sdel_1566</name>
</gene>